<dbReference type="SUPFAM" id="SSF50978">
    <property type="entry name" value="WD40 repeat-like"/>
    <property type="match status" value="3"/>
</dbReference>
<dbReference type="Pfam" id="PF00400">
    <property type="entry name" value="WD40"/>
    <property type="match status" value="3"/>
</dbReference>
<evidence type="ECO:0000256" key="4">
    <source>
        <dbReference type="ARBA" id="ARBA00022694"/>
    </source>
</evidence>
<evidence type="ECO:0000256" key="1">
    <source>
        <dbReference type="ARBA" id="ARBA00004496"/>
    </source>
</evidence>
<evidence type="ECO:0000256" key="3">
    <source>
        <dbReference type="ARBA" id="ARBA00022574"/>
    </source>
</evidence>
<keyword evidence="2" id="KW-0963">Cytoplasm</keyword>
<feature type="repeat" description="WD" evidence="8">
    <location>
        <begin position="298"/>
        <end position="332"/>
    </location>
</feature>
<evidence type="ECO:0000256" key="7">
    <source>
        <dbReference type="ARBA" id="ARBA00040154"/>
    </source>
</evidence>
<evidence type="ECO:0000256" key="2">
    <source>
        <dbReference type="ARBA" id="ARBA00022490"/>
    </source>
</evidence>
<protein>
    <recommendedName>
        <fullName evidence="7">tRNA (34-2'-O)-methyltransferase regulator WDR6</fullName>
    </recommendedName>
</protein>
<evidence type="ECO:0000256" key="6">
    <source>
        <dbReference type="ARBA" id="ARBA00038255"/>
    </source>
</evidence>
<evidence type="ECO:0000313" key="10">
    <source>
        <dbReference type="Proteomes" id="UP001159428"/>
    </source>
</evidence>
<dbReference type="SMART" id="SM00320">
    <property type="entry name" value="WD40"/>
    <property type="match status" value="11"/>
</dbReference>
<dbReference type="Gene3D" id="2.130.10.10">
    <property type="entry name" value="YVTN repeat-like/Quinoprotein amine dehydrogenase"/>
    <property type="match status" value="4"/>
</dbReference>
<dbReference type="PANTHER" id="PTHR14344">
    <property type="entry name" value="WD REPEAT PROTEIN"/>
    <property type="match status" value="1"/>
</dbReference>
<evidence type="ECO:0000256" key="5">
    <source>
        <dbReference type="ARBA" id="ARBA00022737"/>
    </source>
</evidence>
<organism evidence="9 10">
    <name type="scientific">Pocillopora meandrina</name>
    <dbReference type="NCBI Taxonomy" id="46732"/>
    <lineage>
        <taxon>Eukaryota</taxon>
        <taxon>Metazoa</taxon>
        <taxon>Cnidaria</taxon>
        <taxon>Anthozoa</taxon>
        <taxon>Hexacorallia</taxon>
        <taxon>Scleractinia</taxon>
        <taxon>Astrocoeniina</taxon>
        <taxon>Pocilloporidae</taxon>
        <taxon>Pocillopora</taxon>
    </lineage>
</organism>
<dbReference type="InterPro" id="IPR019775">
    <property type="entry name" value="WD40_repeat_CS"/>
</dbReference>
<comment type="caution">
    <text evidence="9">The sequence shown here is derived from an EMBL/GenBank/DDBJ whole genome shotgun (WGS) entry which is preliminary data.</text>
</comment>
<evidence type="ECO:0000313" key="9">
    <source>
        <dbReference type="EMBL" id="CAH3123189.1"/>
    </source>
</evidence>
<dbReference type="GO" id="GO:0005737">
    <property type="term" value="C:cytoplasm"/>
    <property type="evidence" value="ECO:0007669"/>
    <property type="project" value="UniProtKB-SubCell"/>
</dbReference>
<name>A0AAU9WRB3_9CNID</name>
<comment type="similarity">
    <text evidence="6">Belongs to the WD repeat WDR6 family.</text>
</comment>
<dbReference type="InterPro" id="IPR051973">
    <property type="entry name" value="tRNA_Anticodon_Mtase-Reg"/>
</dbReference>
<dbReference type="InterPro" id="IPR001680">
    <property type="entry name" value="WD40_rpt"/>
</dbReference>
<keyword evidence="5" id="KW-0677">Repeat</keyword>
<dbReference type="EMBL" id="CALNXJ010000019">
    <property type="protein sequence ID" value="CAH3123189.1"/>
    <property type="molecule type" value="Genomic_DNA"/>
</dbReference>
<dbReference type="PROSITE" id="PS00678">
    <property type="entry name" value="WD_REPEATS_1"/>
    <property type="match status" value="1"/>
</dbReference>
<reference evidence="9 10" key="1">
    <citation type="submission" date="2022-05" db="EMBL/GenBank/DDBJ databases">
        <authorList>
            <consortium name="Genoscope - CEA"/>
            <person name="William W."/>
        </authorList>
    </citation>
    <scope>NUCLEOTIDE SEQUENCE [LARGE SCALE GENOMIC DNA]</scope>
</reference>
<dbReference type="InterPro" id="IPR015943">
    <property type="entry name" value="WD40/YVTN_repeat-like_dom_sf"/>
</dbReference>
<keyword evidence="10" id="KW-1185">Reference proteome</keyword>
<dbReference type="InterPro" id="IPR036322">
    <property type="entry name" value="WD40_repeat_dom_sf"/>
</dbReference>
<accession>A0AAU9WRB3</accession>
<feature type="repeat" description="WD" evidence="8">
    <location>
        <begin position="200"/>
        <end position="241"/>
    </location>
</feature>
<dbReference type="PANTHER" id="PTHR14344:SF3">
    <property type="entry name" value="WD REPEAT-CONTAINING PROTEIN 6"/>
    <property type="match status" value="1"/>
</dbReference>
<dbReference type="PROSITE" id="PS50082">
    <property type="entry name" value="WD_REPEATS_2"/>
    <property type="match status" value="2"/>
</dbReference>
<keyword evidence="3 8" id="KW-0853">WD repeat</keyword>
<dbReference type="PROSITE" id="PS50294">
    <property type="entry name" value="WD_REPEATS_REGION"/>
    <property type="match status" value="1"/>
</dbReference>
<proteinExistence type="inferred from homology"/>
<comment type="subcellular location">
    <subcellularLocation>
        <location evidence="1">Cytoplasm</location>
    </subcellularLocation>
</comment>
<gene>
    <name evidence="9" type="ORF">PMEA_00009516</name>
</gene>
<dbReference type="GO" id="GO:0030488">
    <property type="term" value="P:tRNA methylation"/>
    <property type="evidence" value="ECO:0007669"/>
    <property type="project" value="TreeGrafter"/>
</dbReference>
<dbReference type="Proteomes" id="UP001159428">
    <property type="component" value="Unassembled WGS sequence"/>
</dbReference>
<evidence type="ECO:0000256" key="8">
    <source>
        <dbReference type="PROSITE-ProRule" id="PRU00221"/>
    </source>
</evidence>
<keyword evidence="4" id="KW-0819">tRNA processing</keyword>
<sequence>MAIASNWTWEKKYLTSPVTSLEFVGSDLVLSGNGPLLGVYSAAKGVLLIEKCLLQGSRTHGIRGEKTFGNLVLIFGQKVIRVVKLQENPSNSSVRVEAASDIVAFPDLIWDAHWLYQDKVPKLVAIATAHNAVWCWDWEGDVKQLVAQCEEPCILYSACFFGSDLENLIIASGTVFNQVLLWRVQGKKDGNNRTLILQRLTGHSGVIFAINFNKQGTLLSSVSDDRSIRLWKITNLSTLESNGCVEPLLVVYGHSARVWNAKLLEMCFVSIGEDLVCNVWSYDGSIVKSYKGHTGRNIWSLAVNQNENLIATGGGDGSIRLWPLSSPDHNSNAILREARLSSLETKANNQMNTRKTKKEDFPRFVSLLDQFNLLIMTNEGCLYKYSWMKNKSSHGDHNVLSLSSNADDTNHKDQWRLLLKDAEYSSYSVVALSPCHKMVAFGNLRGKIKLQDANFNYPSVELQAYSGKVHNLLWSQQHSPRHLFSCGPDGQITWWNIICTKGETTTFNVTPLCIFTLPPSKQRWASAIEIFQISNKETVTNKSALIVCGDRKGSLHLFDASAGDLSAEKASCLLHSLPLLHGKAGVSHLCLYNNTMYSAGRDGVYRQLRIQNNTLEVIDTKKVYKGLDWVERLLFMDNGDLLIAGFHAAYFVLWSVQHNELLWRVMCGGAHRVWDLVLQQSDSSVCGGVLAFIKDSTIYTHKMTFPCELKKAMLKSGFHGREVTCICHVDSIVGQQGDISDVFVTGSEDTNIQLMISDRSTGVTSSIFTAHGHISSVRALCATKSPRPNIQPKEQINGHPTNDRTCHLLFSGGGRASLKCWRVDLSLINDSHHGDKMASSPMVFLGECSFRFSNHRRRRRKHDSQSFSEIRFMSLTSLSAANLKDSCQSLYFVLAACSDGFVRIFSFDERRNRFSLLAQSLYLKRCVLTISHVVDFCTSGSPLVMMFAGDTAGKISCWNITSLLCNQIREHDLTCDLTSVEDSMMTNTMNSEKETRTAGDSLVENKRETVDNNEGEKTVLDGHVSVEKNDTPQPRMAALSSESCVTTDIYVSSRGCWKEGVLEDCVTDCNVSESVTVANRQRTEETNAIVDTGPSAQSQDSVNFGQDVLNEAISNDLISIGSEMPGQISVTDQNGEELNATLVGQSDFSCLPLVPVFLGLPTHVFHAHQSGVNAISLVKNDVSGQYLLVSGGDDAALYAAEFNLKQNKNDVTKVHVTREVSEPSAHTSSVTGVKALKDGFAISSSVDQRIVLWEIVDTGQGFSVFHQRASEIMDVADVQDLEVWGERDGLLVAAVCGVGLQTFDLVGRD</sequence>